<dbReference type="PANTHER" id="PTHR35043:SF7">
    <property type="entry name" value="TRANSCRIPTION FACTOR DOMAIN-CONTAINING PROTEIN"/>
    <property type="match status" value="1"/>
</dbReference>
<feature type="transmembrane region" description="Helical" evidence="1">
    <location>
        <begin position="378"/>
        <end position="396"/>
    </location>
</feature>
<dbReference type="OrthoDB" id="3029001at2759"/>
<feature type="transmembrane region" description="Helical" evidence="1">
    <location>
        <begin position="221"/>
        <end position="244"/>
    </location>
</feature>
<dbReference type="EMBL" id="JACAZI010000015">
    <property type="protein sequence ID" value="KAF7344053.1"/>
    <property type="molecule type" value="Genomic_DNA"/>
</dbReference>
<evidence type="ECO:0000313" key="3">
    <source>
        <dbReference type="Proteomes" id="UP000620124"/>
    </source>
</evidence>
<protein>
    <submittedName>
        <fullName evidence="2">Uncharacterized protein</fullName>
    </submittedName>
</protein>
<sequence length="482" mass="53876">MHPSWWVDEANTRGTYSLVSSCVFTLGLCVWTAVHLNIPEQHAGARQFLRKLSWLGVGVLAPEFVTFTAWYQYSSAKKLVQRFSTTARPAGSLWQRFCRFILPFLDRSQSQHDRDRNMNRGASNHVGNDWTLVHGFYAIMGGYVIDVANTGDPFLPNGTTRLTLTPDGVRLLLELAPELVPRVSEEDINDKSKADGFTKLLVSLQAAWFCLQCIARKAQHLPISLLEITTGGHALYTLFTYLLWARKPMNVSVPTVITEGEKLRRLSAYMFMTSQLSGQLAEKALGIRGIVPSARSPRDLSNKVLKNGDALSGTGFIYMGSYEMEQLKLDPIDITRWQLAWDLLSTETNLEVREGDYVVQRVSNLPEFQLQDISVRDFSLAFMFAEALYGAIHALGWNTDFSPALLQWVWRVSCCAIAGGGIFAAVYGCGSRDETFSGLVIVLIFEVSMRIFLLVEAVLNLAALPAGAYDLPQWSTFIPHWA</sequence>
<name>A0A8H7CQR7_9AGAR</name>
<feature type="transmembrane region" description="Helical" evidence="1">
    <location>
        <begin position="15"/>
        <end position="34"/>
    </location>
</feature>
<organism evidence="2 3">
    <name type="scientific">Mycena venus</name>
    <dbReference type="NCBI Taxonomy" id="2733690"/>
    <lineage>
        <taxon>Eukaryota</taxon>
        <taxon>Fungi</taxon>
        <taxon>Dikarya</taxon>
        <taxon>Basidiomycota</taxon>
        <taxon>Agaricomycotina</taxon>
        <taxon>Agaricomycetes</taxon>
        <taxon>Agaricomycetidae</taxon>
        <taxon>Agaricales</taxon>
        <taxon>Marasmiineae</taxon>
        <taxon>Mycenaceae</taxon>
        <taxon>Mycena</taxon>
    </lineage>
</organism>
<keyword evidence="1" id="KW-0812">Transmembrane</keyword>
<comment type="caution">
    <text evidence="2">The sequence shown here is derived from an EMBL/GenBank/DDBJ whole genome shotgun (WGS) entry which is preliminary data.</text>
</comment>
<accession>A0A8H7CQR7</accession>
<feature type="transmembrane region" description="Helical" evidence="1">
    <location>
        <begin position="408"/>
        <end position="427"/>
    </location>
</feature>
<dbReference type="Proteomes" id="UP000620124">
    <property type="component" value="Unassembled WGS sequence"/>
</dbReference>
<gene>
    <name evidence="2" type="ORF">MVEN_01694800</name>
</gene>
<keyword evidence="1" id="KW-1133">Transmembrane helix</keyword>
<reference evidence="2" key="1">
    <citation type="submission" date="2020-05" db="EMBL/GenBank/DDBJ databases">
        <title>Mycena genomes resolve the evolution of fungal bioluminescence.</title>
        <authorList>
            <person name="Tsai I.J."/>
        </authorList>
    </citation>
    <scope>NUCLEOTIDE SEQUENCE</scope>
    <source>
        <strain evidence="2">CCC161011</strain>
    </source>
</reference>
<dbReference type="PANTHER" id="PTHR35043">
    <property type="entry name" value="TRANSCRIPTION FACTOR DOMAIN-CONTAINING PROTEIN"/>
    <property type="match status" value="1"/>
</dbReference>
<evidence type="ECO:0000256" key="1">
    <source>
        <dbReference type="SAM" id="Phobius"/>
    </source>
</evidence>
<keyword evidence="3" id="KW-1185">Reference proteome</keyword>
<evidence type="ECO:0000313" key="2">
    <source>
        <dbReference type="EMBL" id="KAF7344053.1"/>
    </source>
</evidence>
<feature type="transmembrane region" description="Helical" evidence="1">
    <location>
        <begin position="439"/>
        <end position="464"/>
    </location>
</feature>
<keyword evidence="1" id="KW-0472">Membrane</keyword>
<feature type="transmembrane region" description="Helical" evidence="1">
    <location>
        <begin position="54"/>
        <end position="73"/>
    </location>
</feature>
<dbReference type="AlphaFoldDB" id="A0A8H7CQR7"/>
<proteinExistence type="predicted"/>